<keyword evidence="6" id="KW-0735">Signal-anchor</keyword>
<keyword evidence="9" id="KW-0472">Membrane</keyword>
<comment type="subcellular location">
    <subcellularLocation>
        <location evidence="1 10">Golgi apparatus membrane</location>
        <topology evidence="1 10">Single-pass type II membrane protein</topology>
    </subcellularLocation>
</comment>
<dbReference type="InParanoid" id="E9GE94"/>
<dbReference type="EMBL" id="GL732540">
    <property type="protein sequence ID" value="EFX82226.1"/>
    <property type="molecule type" value="Genomic_DNA"/>
</dbReference>
<dbReference type="GO" id="GO:0006493">
    <property type="term" value="P:protein O-linked glycosylation"/>
    <property type="evidence" value="ECO:0000318"/>
    <property type="project" value="GO_Central"/>
</dbReference>
<dbReference type="GO" id="GO:0016757">
    <property type="term" value="F:glycosyltransferase activity"/>
    <property type="evidence" value="ECO:0000318"/>
    <property type="project" value="GO_Central"/>
</dbReference>
<dbReference type="KEGG" id="dpx:DAPPUDRAFT_27434"/>
<evidence type="ECO:0000256" key="6">
    <source>
        <dbReference type="ARBA" id="ARBA00022968"/>
    </source>
</evidence>
<dbReference type="Pfam" id="PF01762">
    <property type="entry name" value="Galactosyl_T"/>
    <property type="match status" value="1"/>
</dbReference>
<evidence type="ECO:0000256" key="4">
    <source>
        <dbReference type="ARBA" id="ARBA00022679"/>
    </source>
</evidence>
<evidence type="ECO:0000313" key="11">
    <source>
        <dbReference type="EMBL" id="EFX82226.1"/>
    </source>
</evidence>
<keyword evidence="7" id="KW-1133">Transmembrane helix</keyword>
<dbReference type="Proteomes" id="UP000000305">
    <property type="component" value="Unassembled WGS sequence"/>
</dbReference>
<keyword evidence="3 10" id="KW-0328">Glycosyltransferase</keyword>
<evidence type="ECO:0000256" key="1">
    <source>
        <dbReference type="ARBA" id="ARBA00004323"/>
    </source>
</evidence>
<keyword evidence="12" id="KW-1185">Reference proteome</keyword>
<protein>
    <recommendedName>
        <fullName evidence="10">Hexosyltransferase</fullName>
        <ecNumber evidence="10">2.4.1.-</ecNumber>
    </recommendedName>
</protein>
<dbReference type="PANTHER" id="PTHR11214:SF334">
    <property type="entry name" value="HEXOSYLTRANSFERASE"/>
    <property type="match status" value="1"/>
</dbReference>
<dbReference type="OMA" id="WINDYRI"/>
<dbReference type="InterPro" id="IPR002659">
    <property type="entry name" value="Glyco_trans_31"/>
</dbReference>
<dbReference type="HOGENOM" id="CLU_036849_6_0_1"/>
<evidence type="ECO:0000256" key="8">
    <source>
        <dbReference type="ARBA" id="ARBA00023034"/>
    </source>
</evidence>
<evidence type="ECO:0000256" key="7">
    <source>
        <dbReference type="ARBA" id="ARBA00022989"/>
    </source>
</evidence>
<feature type="non-terminal residue" evidence="11">
    <location>
        <position position="1"/>
    </location>
</feature>
<dbReference type="EC" id="2.4.1.-" evidence="10"/>
<evidence type="ECO:0000256" key="2">
    <source>
        <dbReference type="ARBA" id="ARBA00008661"/>
    </source>
</evidence>
<dbReference type="AlphaFoldDB" id="E9GE94"/>
<organism evidence="11 12">
    <name type="scientific">Daphnia pulex</name>
    <name type="common">Water flea</name>
    <dbReference type="NCBI Taxonomy" id="6669"/>
    <lineage>
        <taxon>Eukaryota</taxon>
        <taxon>Metazoa</taxon>
        <taxon>Ecdysozoa</taxon>
        <taxon>Arthropoda</taxon>
        <taxon>Crustacea</taxon>
        <taxon>Branchiopoda</taxon>
        <taxon>Diplostraca</taxon>
        <taxon>Cladocera</taxon>
        <taxon>Anomopoda</taxon>
        <taxon>Daphniidae</taxon>
        <taxon>Daphnia</taxon>
    </lineage>
</organism>
<keyword evidence="4" id="KW-0808">Transferase</keyword>
<accession>E9GE94</accession>
<dbReference type="OrthoDB" id="5512589at2759"/>
<dbReference type="eggNOG" id="KOG2287">
    <property type="taxonomic scope" value="Eukaryota"/>
</dbReference>
<comment type="similarity">
    <text evidence="2 10">Belongs to the glycosyltransferase 31 family.</text>
</comment>
<evidence type="ECO:0000313" key="12">
    <source>
        <dbReference type="Proteomes" id="UP000000305"/>
    </source>
</evidence>
<keyword evidence="8 10" id="KW-0333">Golgi apparatus</keyword>
<reference evidence="11 12" key="1">
    <citation type="journal article" date="2011" name="Science">
        <title>The ecoresponsive genome of Daphnia pulex.</title>
        <authorList>
            <person name="Colbourne J.K."/>
            <person name="Pfrender M.E."/>
            <person name="Gilbert D."/>
            <person name="Thomas W.K."/>
            <person name="Tucker A."/>
            <person name="Oakley T.H."/>
            <person name="Tokishita S."/>
            <person name="Aerts A."/>
            <person name="Arnold G.J."/>
            <person name="Basu M.K."/>
            <person name="Bauer D.J."/>
            <person name="Caceres C.E."/>
            <person name="Carmel L."/>
            <person name="Casola C."/>
            <person name="Choi J.H."/>
            <person name="Detter J.C."/>
            <person name="Dong Q."/>
            <person name="Dusheyko S."/>
            <person name="Eads B.D."/>
            <person name="Frohlich T."/>
            <person name="Geiler-Samerotte K.A."/>
            <person name="Gerlach D."/>
            <person name="Hatcher P."/>
            <person name="Jogdeo S."/>
            <person name="Krijgsveld J."/>
            <person name="Kriventseva E.V."/>
            <person name="Kultz D."/>
            <person name="Laforsch C."/>
            <person name="Lindquist E."/>
            <person name="Lopez J."/>
            <person name="Manak J.R."/>
            <person name="Muller J."/>
            <person name="Pangilinan J."/>
            <person name="Patwardhan R.P."/>
            <person name="Pitluck S."/>
            <person name="Pritham E.J."/>
            <person name="Rechtsteiner A."/>
            <person name="Rho M."/>
            <person name="Rogozin I.B."/>
            <person name="Sakarya O."/>
            <person name="Salamov A."/>
            <person name="Schaack S."/>
            <person name="Shapiro H."/>
            <person name="Shiga Y."/>
            <person name="Skalitzky C."/>
            <person name="Smith Z."/>
            <person name="Souvorov A."/>
            <person name="Sung W."/>
            <person name="Tang Z."/>
            <person name="Tsuchiya D."/>
            <person name="Tu H."/>
            <person name="Vos H."/>
            <person name="Wang M."/>
            <person name="Wolf Y.I."/>
            <person name="Yamagata H."/>
            <person name="Yamada T."/>
            <person name="Ye Y."/>
            <person name="Shaw J.R."/>
            <person name="Andrews J."/>
            <person name="Crease T.J."/>
            <person name="Tang H."/>
            <person name="Lucas S.M."/>
            <person name="Robertson H.M."/>
            <person name="Bork P."/>
            <person name="Koonin E.V."/>
            <person name="Zdobnov E.M."/>
            <person name="Grigoriev I.V."/>
            <person name="Lynch M."/>
            <person name="Boore J.L."/>
        </authorList>
    </citation>
    <scope>NUCLEOTIDE SEQUENCE [LARGE SCALE GENOMIC DNA]</scope>
</reference>
<keyword evidence="5" id="KW-0812">Transmembrane</keyword>
<dbReference type="GO" id="GO:0000139">
    <property type="term" value="C:Golgi membrane"/>
    <property type="evidence" value="ECO:0000318"/>
    <property type="project" value="GO_Central"/>
</dbReference>
<feature type="non-terminal residue" evidence="11">
    <location>
        <position position="198"/>
    </location>
</feature>
<dbReference type="GO" id="GO:0016758">
    <property type="term" value="F:hexosyltransferase activity"/>
    <property type="evidence" value="ECO:0007669"/>
    <property type="project" value="InterPro"/>
</dbReference>
<proteinExistence type="inferred from homology"/>
<dbReference type="Gene3D" id="3.90.550.50">
    <property type="match status" value="1"/>
</dbReference>
<evidence type="ECO:0000256" key="5">
    <source>
        <dbReference type="ARBA" id="ARBA00022692"/>
    </source>
</evidence>
<name>E9GE94_DAPPU</name>
<evidence type="ECO:0000256" key="3">
    <source>
        <dbReference type="ARBA" id="ARBA00022676"/>
    </source>
</evidence>
<evidence type="ECO:0000256" key="10">
    <source>
        <dbReference type="RuleBase" id="RU363063"/>
    </source>
</evidence>
<sequence>DRSLLIVVISAPGNFLHRKLIRRTWVTHLNGIQYAFLVGSTDQSAVQQGIRNESSIYEDLIQVDMVDTYMNLTLKSVALLHWASQFCPDAPFIFKCDDDIYINIRNLAEVVQQLPPKIPRVYGTSVSNLKPLRPKELGSSSQPADDSDKWIIDRRLWPWSTYPTYVSGGCYLIDTSAIGPLLAAAQTTPYFPFEDLYI</sequence>
<dbReference type="PANTHER" id="PTHR11214">
    <property type="entry name" value="BETA-1,3-N-ACETYLGLUCOSAMINYLTRANSFERASE"/>
    <property type="match status" value="1"/>
</dbReference>
<gene>
    <name evidence="11" type="ORF">DAPPUDRAFT_27434</name>
</gene>
<evidence type="ECO:0000256" key="9">
    <source>
        <dbReference type="ARBA" id="ARBA00023136"/>
    </source>
</evidence>
<dbReference type="PhylomeDB" id="E9GE94"/>